<reference evidence="1 2" key="1">
    <citation type="submission" date="2023-01" db="EMBL/GenBank/DDBJ databases">
        <authorList>
            <person name="Kreplak J."/>
        </authorList>
    </citation>
    <scope>NUCLEOTIDE SEQUENCE [LARGE SCALE GENOMIC DNA]</scope>
</reference>
<sequence length="143" mass="16049">MLQAGIIDPHEFPLTLDAMLSKKFAFKQSPLKLDTSNSMQILESVGEDLKCEQLNSVAVLLYPDYYIFYSTHFANLGHYVISDTLQEGEITSPHVPDPTTPKDNVKRMSPDSFINSYVNHIIEGDLSSTKLKKVTKQGKKTDV</sequence>
<keyword evidence="2" id="KW-1185">Reference proteome</keyword>
<dbReference type="Proteomes" id="UP001157006">
    <property type="component" value="Chromosome 1S"/>
</dbReference>
<organism evidence="1 2">
    <name type="scientific">Vicia faba</name>
    <name type="common">Broad bean</name>
    <name type="synonym">Faba vulgaris</name>
    <dbReference type="NCBI Taxonomy" id="3906"/>
    <lineage>
        <taxon>Eukaryota</taxon>
        <taxon>Viridiplantae</taxon>
        <taxon>Streptophyta</taxon>
        <taxon>Embryophyta</taxon>
        <taxon>Tracheophyta</taxon>
        <taxon>Spermatophyta</taxon>
        <taxon>Magnoliopsida</taxon>
        <taxon>eudicotyledons</taxon>
        <taxon>Gunneridae</taxon>
        <taxon>Pentapetalae</taxon>
        <taxon>rosids</taxon>
        <taxon>fabids</taxon>
        <taxon>Fabales</taxon>
        <taxon>Fabaceae</taxon>
        <taxon>Papilionoideae</taxon>
        <taxon>50 kb inversion clade</taxon>
        <taxon>NPAAA clade</taxon>
        <taxon>Hologalegina</taxon>
        <taxon>IRL clade</taxon>
        <taxon>Fabeae</taxon>
        <taxon>Vicia</taxon>
    </lineage>
</organism>
<accession>A0AAV0ZAJ5</accession>
<gene>
    <name evidence="1" type="ORF">VFH_I181240</name>
</gene>
<proteinExistence type="predicted"/>
<protein>
    <submittedName>
        <fullName evidence="1">Uncharacterized protein</fullName>
    </submittedName>
</protein>
<dbReference type="AlphaFoldDB" id="A0AAV0ZAJ5"/>
<dbReference type="EMBL" id="OX451735">
    <property type="protein sequence ID" value="CAI8595229.1"/>
    <property type="molecule type" value="Genomic_DNA"/>
</dbReference>
<evidence type="ECO:0000313" key="1">
    <source>
        <dbReference type="EMBL" id="CAI8595229.1"/>
    </source>
</evidence>
<name>A0AAV0ZAJ5_VICFA</name>
<evidence type="ECO:0000313" key="2">
    <source>
        <dbReference type="Proteomes" id="UP001157006"/>
    </source>
</evidence>